<dbReference type="InterPro" id="IPR041472">
    <property type="entry name" value="BL00235/CARNS1_N"/>
</dbReference>
<dbReference type="InterPro" id="IPR052032">
    <property type="entry name" value="ATP-dep_AA_Ligase"/>
</dbReference>
<dbReference type="SMART" id="SM01209">
    <property type="entry name" value="GARS_A"/>
    <property type="match status" value="1"/>
</dbReference>
<evidence type="ECO:0000256" key="2">
    <source>
        <dbReference type="ARBA" id="ARBA00022741"/>
    </source>
</evidence>
<dbReference type="InterPro" id="IPR011761">
    <property type="entry name" value="ATP-grasp"/>
</dbReference>
<dbReference type="GO" id="GO:0016874">
    <property type="term" value="F:ligase activity"/>
    <property type="evidence" value="ECO:0007669"/>
    <property type="project" value="UniProtKB-KW"/>
</dbReference>
<keyword evidence="2 4" id="KW-0547">Nucleotide-binding</keyword>
<dbReference type="RefSeq" id="WP_184572798.1">
    <property type="nucleotide sequence ID" value="NZ_JACHJL010000007.1"/>
</dbReference>
<evidence type="ECO:0000259" key="5">
    <source>
        <dbReference type="PROSITE" id="PS50975"/>
    </source>
</evidence>
<evidence type="ECO:0000256" key="3">
    <source>
        <dbReference type="ARBA" id="ARBA00022840"/>
    </source>
</evidence>
<dbReference type="Proteomes" id="UP000588098">
    <property type="component" value="Unassembled WGS sequence"/>
</dbReference>
<dbReference type="GO" id="GO:0046872">
    <property type="term" value="F:metal ion binding"/>
    <property type="evidence" value="ECO:0007669"/>
    <property type="project" value="InterPro"/>
</dbReference>
<keyword evidence="3 4" id="KW-0067">ATP-binding</keyword>
<feature type="domain" description="ATP-grasp" evidence="5">
    <location>
        <begin position="123"/>
        <end position="322"/>
    </location>
</feature>
<evidence type="ECO:0000313" key="7">
    <source>
        <dbReference type="Proteomes" id="UP000588098"/>
    </source>
</evidence>
<organism evidence="6 7">
    <name type="scientific">Streptomyces zagrosensis</name>
    <dbReference type="NCBI Taxonomy" id="1042984"/>
    <lineage>
        <taxon>Bacteria</taxon>
        <taxon>Bacillati</taxon>
        <taxon>Actinomycetota</taxon>
        <taxon>Actinomycetes</taxon>
        <taxon>Kitasatosporales</taxon>
        <taxon>Streptomycetaceae</taxon>
        <taxon>Streptomyces</taxon>
    </lineage>
</organism>
<gene>
    <name evidence="6" type="ORF">FHS42_003247</name>
</gene>
<evidence type="ECO:0000256" key="1">
    <source>
        <dbReference type="ARBA" id="ARBA00022598"/>
    </source>
</evidence>
<protein>
    <submittedName>
        <fullName evidence="6">Biotin carboxylase</fullName>
    </submittedName>
</protein>
<dbReference type="Pfam" id="PF13535">
    <property type="entry name" value="ATP-grasp_4"/>
    <property type="match status" value="1"/>
</dbReference>
<proteinExistence type="predicted"/>
<sequence>MSQQGVLFVVETQLSHFGLSPLVAAQRLGLRTVFVARDPGRYAGHGVPVGPADLADRVVQADTREASAVVAAVRSTTDLGQVRGLCTFTDYSVAVVAQAARELGLAGLSPDAARRARNKLETRRACARAGVPAPLFAWADTEEAAVAAAHAMGYPCVVKPATEAGSIGVRLCRDAGEVRRHFCALVGDERDFRGQAKPVGALVEEYLVGYEVSVECVLIDGRCRVLGVVDKVLAAHPHFVEIGESFPSMLPEPVSRDAAEVAQAALDAIGHDFGAAHVELKVTGTGAKLVEINARPAGGDITRLIAEATGIDLPSQVVRLHTGLPADVTPVRNRAAASRYITAGATGTVHAVHGVELAHRVADSIDVELEVTVGDEVRLPTSNMDTIGRIIAVGANTAEAVRLADAALGQIQVEVLR</sequence>
<dbReference type="Gene3D" id="3.30.470.20">
    <property type="entry name" value="ATP-grasp fold, B domain"/>
    <property type="match status" value="1"/>
</dbReference>
<keyword evidence="1" id="KW-0436">Ligase</keyword>
<dbReference type="PANTHER" id="PTHR43585:SF2">
    <property type="entry name" value="ATP-GRASP ENZYME FSQD"/>
    <property type="match status" value="1"/>
</dbReference>
<keyword evidence="7" id="KW-1185">Reference proteome</keyword>
<dbReference type="InterPro" id="IPR040570">
    <property type="entry name" value="LAL_C2"/>
</dbReference>
<accession>A0A7W9QBV2</accession>
<dbReference type="EMBL" id="JACHJL010000007">
    <property type="protein sequence ID" value="MBB5936172.1"/>
    <property type="molecule type" value="Genomic_DNA"/>
</dbReference>
<dbReference type="PANTHER" id="PTHR43585">
    <property type="entry name" value="FUMIPYRROLE BIOSYNTHESIS PROTEIN C"/>
    <property type="match status" value="1"/>
</dbReference>
<name>A0A7W9QBV2_9ACTN</name>
<comment type="caution">
    <text evidence="6">The sequence shown here is derived from an EMBL/GenBank/DDBJ whole genome shotgun (WGS) entry which is preliminary data.</text>
</comment>
<dbReference type="Pfam" id="PF18603">
    <property type="entry name" value="LAL_C2"/>
    <property type="match status" value="1"/>
</dbReference>
<dbReference type="Gene3D" id="3.40.50.20">
    <property type="match status" value="1"/>
</dbReference>
<dbReference type="Pfam" id="PF18130">
    <property type="entry name" value="ATPgrasp_N"/>
    <property type="match status" value="1"/>
</dbReference>
<evidence type="ECO:0000256" key="4">
    <source>
        <dbReference type="PROSITE-ProRule" id="PRU00409"/>
    </source>
</evidence>
<dbReference type="GO" id="GO:0005524">
    <property type="term" value="F:ATP binding"/>
    <property type="evidence" value="ECO:0007669"/>
    <property type="project" value="UniProtKB-UniRule"/>
</dbReference>
<evidence type="ECO:0000313" key="6">
    <source>
        <dbReference type="EMBL" id="MBB5936172.1"/>
    </source>
</evidence>
<reference evidence="6 7" key="1">
    <citation type="submission" date="2020-08" db="EMBL/GenBank/DDBJ databases">
        <title>Genomic Encyclopedia of Type Strains, Phase III (KMG-III): the genomes of soil and plant-associated and newly described type strains.</title>
        <authorList>
            <person name="Whitman W."/>
        </authorList>
    </citation>
    <scope>NUCLEOTIDE SEQUENCE [LARGE SCALE GENOMIC DNA]</scope>
    <source>
        <strain evidence="6 7">CECT 8305</strain>
    </source>
</reference>
<dbReference type="AlphaFoldDB" id="A0A7W9QBV2"/>
<dbReference type="SUPFAM" id="SSF56059">
    <property type="entry name" value="Glutathione synthetase ATP-binding domain-like"/>
    <property type="match status" value="1"/>
</dbReference>
<dbReference type="PROSITE" id="PS50975">
    <property type="entry name" value="ATP_GRASP"/>
    <property type="match status" value="1"/>
</dbReference>